<dbReference type="GO" id="GO:0019290">
    <property type="term" value="P:siderophore biosynthetic process"/>
    <property type="evidence" value="ECO:0007669"/>
    <property type="project" value="InterPro"/>
</dbReference>
<dbReference type="SUPFAM" id="SSF51735">
    <property type="entry name" value="NAD(P)-binding Rossmann-fold domains"/>
    <property type="match status" value="1"/>
</dbReference>
<evidence type="ECO:0000313" key="3">
    <source>
        <dbReference type="EMBL" id="OWM83845.1"/>
    </source>
</evidence>
<gene>
    <name evidence="3" type="ORF">CDL15_Pgr004276</name>
</gene>
<evidence type="ECO:0000256" key="2">
    <source>
        <dbReference type="ARBA" id="ARBA00023002"/>
    </source>
</evidence>
<protein>
    <submittedName>
        <fullName evidence="3">Uncharacterized protein</fullName>
    </submittedName>
</protein>
<dbReference type="PANTHER" id="PTHR43180">
    <property type="entry name" value="3-OXOACYL-(ACYL-CARRIER-PROTEIN) REDUCTASE (AFU_ORTHOLOGUE AFUA_6G11210)"/>
    <property type="match status" value="1"/>
</dbReference>
<evidence type="ECO:0000256" key="1">
    <source>
        <dbReference type="ARBA" id="ARBA00006484"/>
    </source>
</evidence>
<dbReference type="AlphaFoldDB" id="A0A218XF52"/>
<dbReference type="PRINTS" id="PR01397">
    <property type="entry name" value="DHBDHDRGNASE"/>
</dbReference>
<dbReference type="InterPro" id="IPR002347">
    <property type="entry name" value="SDR_fam"/>
</dbReference>
<dbReference type="EMBL" id="MTKT01001810">
    <property type="protein sequence ID" value="OWM83845.1"/>
    <property type="molecule type" value="Genomic_DNA"/>
</dbReference>
<sequence>MRLVARCGTKVVTADVQDQLSLSETDVKNTVDSAVKNYGKLHVMFSNAGIPGGYDPRISAIDYEIFKKFFDNLGVELGQYGIRVNCISPFGVATPTVREGFGGVDVEKAEEIISAAANLKGTVLKAEDIAEVALYLASDEYKYVIGMNLAVDGDYNITNVSLEMT</sequence>
<dbReference type="InterPro" id="IPR036291">
    <property type="entry name" value="NAD(P)-bd_dom_sf"/>
</dbReference>
<dbReference type="GO" id="GO:0008667">
    <property type="term" value="F:2,3-dihydro-2,3-dihydroxybenzoate dehydrogenase activity"/>
    <property type="evidence" value="ECO:0007669"/>
    <property type="project" value="InterPro"/>
</dbReference>
<proteinExistence type="inferred from homology"/>
<organism evidence="3 4">
    <name type="scientific">Punica granatum</name>
    <name type="common">Pomegranate</name>
    <dbReference type="NCBI Taxonomy" id="22663"/>
    <lineage>
        <taxon>Eukaryota</taxon>
        <taxon>Viridiplantae</taxon>
        <taxon>Streptophyta</taxon>
        <taxon>Embryophyta</taxon>
        <taxon>Tracheophyta</taxon>
        <taxon>Spermatophyta</taxon>
        <taxon>Magnoliopsida</taxon>
        <taxon>eudicotyledons</taxon>
        <taxon>Gunneridae</taxon>
        <taxon>Pentapetalae</taxon>
        <taxon>rosids</taxon>
        <taxon>malvids</taxon>
        <taxon>Myrtales</taxon>
        <taxon>Lythraceae</taxon>
        <taxon>Punica</taxon>
    </lineage>
</organism>
<comment type="caution">
    <text evidence="3">The sequence shown here is derived from an EMBL/GenBank/DDBJ whole genome shotgun (WGS) entry which is preliminary data.</text>
</comment>
<dbReference type="InterPro" id="IPR003560">
    <property type="entry name" value="DHB_DH"/>
</dbReference>
<evidence type="ECO:0000313" key="4">
    <source>
        <dbReference type="Proteomes" id="UP000197138"/>
    </source>
</evidence>
<comment type="similarity">
    <text evidence="1">Belongs to the short-chain dehydrogenases/reductases (SDR) family.</text>
</comment>
<dbReference type="PANTHER" id="PTHR43180:SF67">
    <property type="entry name" value="SECOISOLARICIRESINOL DEHYDROGENASE"/>
    <property type="match status" value="1"/>
</dbReference>
<reference evidence="4" key="1">
    <citation type="journal article" date="2017" name="Plant J.">
        <title>The pomegranate (Punica granatum L.) genome and the genomics of punicalagin biosynthesis.</title>
        <authorList>
            <person name="Qin G."/>
            <person name="Xu C."/>
            <person name="Ming R."/>
            <person name="Tang H."/>
            <person name="Guyot R."/>
            <person name="Kramer E.M."/>
            <person name="Hu Y."/>
            <person name="Yi X."/>
            <person name="Qi Y."/>
            <person name="Xu X."/>
            <person name="Gao Z."/>
            <person name="Pan H."/>
            <person name="Jian J."/>
            <person name="Tian Y."/>
            <person name="Yue Z."/>
            <person name="Xu Y."/>
        </authorList>
    </citation>
    <scope>NUCLEOTIDE SEQUENCE [LARGE SCALE GENOMIC DNA]</scope>
    <source>
        <strain evidence="4">cv. Dabenzi</strain>
    </source>
</reference>
<name>A0A218XF52_PUNGR</name>
<dbReference type="Proteomes" id="UP000197138">
    <property type="component" value="Unassembled WGS sequence"/>
</dbReference>
<dbReference type="Gene3D" id="3.40.50.720">
    <property type="entry name" value="NAD(P)-binding Rossmann-like Domain"/>
    <property type="match status" value="2"/>
</dbReference>
<accession>A0A218XF52</accession>
<keyword evidence="2" id="KW-0560">Oxidoreductase</keyword>
<dbReference type="Pfam" id="PF13561">
    <property type="entry name" value="adh_short_C2"/>
    <property type="match status" value="1"/>
</dbReference>